<feature type="chain" id="PRO_5034816802" evidence="12">
    <location>
        <begin position="29"/>
        <end position="879"/>
    </location>
</feature>
<evidence type="ECO:0000313" key="14">
    <source>
        <dbReference type="Ensembl" id="ENSGWIP00000050462.1"/>
    </source>
</evidence>
<feature type="transmembrane region" description="Helical" evidence="11">
    <location>
        <begin position="684"/>
        <end position="708"/>
    </location>
</feature>
<name>A0A8C5HTG4_GOUWI</name>
<sequence length="879" mass="97028">MVGTSTPRVSIRFCVFVCVCVHMCIVSAPNDGSNCRLISASLSLPVLEKNGDIILGGLFSLHDTVVEPSLSFTAMPAPTQCTRFNFRTFRWMQTMIFAIEEINRDGTLLPNITLGYKIYDSCSTPHHALKAAMELLGNEKGREVAGFSGSVCHGTVPVVIGDGGSTQSLVVARILGVFHIPQVSYFSSCACLSDKNEFPAFLRTMPSDFFQVDALVQLVKHFGWTWVGVIAGDDAYGRGGANIFADEVDYNFLGACVALHEIIPKNRAQDAISSIISNIRNSRARIILVFALEQDAEALFDEVLRTGLTGIQWLASEAWSTATVLSTPRKYHNILQGSMGFAIRHAEIPGLQTFLHRLNPKNTDNHADPFLVSFWEEMFQCSLAVPAEGQKNNSQGKPPCTGAEELKSITNIYSDVSQLRISYNVYKAVYAIIHALKAMRSCVKGKGPFLLQSCPDLQNVQPWQLLHYIKHVVYSTTIGDEIKFDENGDPVAMYDLVNWQFRGNEGIEFVIIGKFDETNTALNQKLQIQEQNILWNGNQTKVPLSVCSSICPPGTRKAIRPNFPICCHDCVVCAAGEISNQTECERCLPEFWSNDERTACIPKQVEFLSFTDSMGITLLVISLFGSFSTCVVIVIFSCHRSTPIVRANNSELSFLLLISLTLCFLCSLTFIGQPSKWSCMLRHTAFGITFVLCISCILGKTIVVLIAFKATLPGSGVMKWFGPAQQKAIIILCTLVQAVICTVWLTVDPPSPHRLMPRESALVILLCDEGSYVAFGLVLGYIGLLACLCLFLAFLARKLPDNFNEARLITFSMLIFCAVWVAFVPAYISSPGKYSTVTEVFAILASSYGLLCCIFAPKCYIILLRPEKNTKKYLMTRTG</sequence>
<dbReference type="PRINTS" id="PR00248">
    <property type="entry name" value="GPCRMGR"/>
</dbReference>
<dbReference type="PROSITE" id="PS50259">
    <property type="entry name" value="G_PROTEIN_RECEP_F3_4"/>
    <property type="match status" value="1"/>
</dbReference>
<keyword evidence="15" id="KW-1185">Reference proteome</keyword>
<feature type="transmembrane region" description="Helical" evidence="11">
    <location>
        <begin position="808"/>
        <end position="828"/>
    </location>
</feature>
<evidence type="ECO:0000256" key="1">
    <source>
        <dbReference type="ARBA" id="ARBA00004651"/>
    </source>
</evidence>
<evidence type="ECO:0000256" key="6">
    <source>
        <dbReference type="ARBA" id="ARBA00023040"/>
    </source>
</evidence>
<dbReference type="InterPro" id="IPR004073">
    <property type="entry name" value="GPCR_3_vmron_rcpt_2"/>
</dbReference>
<dbReference type="Gene3D" id="2.10.50.30">
    <property type="entry name" value="GPCR, family 3, nine cysteines domain"/>
    <property type="match status" value="1"/>
</dbReference>
<dbReference type="AlphaFoldDB" id="A0A8C5HTG4"/>
<keyword evidence="2" id="KW-1003">Cell membrane</keyword>
<protein>
    <submittedName>
        <fullName evidence="14">Extracellular calcium-sensing receptor-like</fullName>
    </submittedName>
</protein>
<keyword evidence="7 11" id="KW-0472">Membrane</keyword>
<feature type="transmembrane region" description="Helical" evidence="11">
    <location>
        <begin position="840"/>
        <end position="863"/>
    </location>
</feature>
<dbReference type="InterPro" id="IPR011500">
    <property type="entry name" value="GPCR_3_9-Cys_dom"/>
</dbReference>
<dbReference type="Ensembl" id="ENSGWIT00000054502.1">
    <property type="protein sequence ID" value="ENSGWIP00000050462.1"/>
    <property type="gene ID" value="ENSGWIG00000024473.1"/>
</dbReference>
<dbReference type="CDD" id="cd15283">
    <property type="entry name" value="7tmC_V2R_pheromone"/>
    <property type="match status" value="1"/>
</dbReference>
<proteinExistence type="predicted"/>
<dbReference type="SUPFAM" id="SSF53822">
    <property type="entry name" value="Periplasmic binding protein-like I"/>
    <property type="match status" value="1"/>
</dbReference>
<dbReference type="Gene3D" id="3.40.50.2300">
    <property type="match status" value="2"/>
</dbReference>
<keyword evidence="6" id="KW-0297">G-protein coupled receptor</keyword>
<evidence type="ECO:0000259" key="13">
    <source>
        <dbReference type="PROSITE" id="PS50259"/>
    </source>
</evidence>
<comment type="subcellular location">
    <subcellularLocation>
        <location evidence="1">Cell membrane</location>
        <topology evidence="1">Multi-pass membrane protein</topology>
    </subcellularLocation>
</comment>
<dbReference type="FunFam" id="3.40.50.2300:FF:000016">
    <property type="entry name" value="Taste 1 receptor member 2"/>
    <property type="match status" value="1"/>
</dbReference>
<evidence type="ECO:0000256" key="3">
    <source>
        <dbReference type="ARBA" id="ARBA00022692"/>
    </source>
</evidence>
<evidence type="ECO:0000256" key="9">
    <source>
        <dbReference type="ARBA" id="ARBA00023180"/>
    </source>
</evidence>
<evidence type="ECO:0000256" key="10">
    <source>
        <dbReference type="ARBA" id="ARBA00023224"/>
    </source>
</evidence>
<dbReference type="InterPro" id="IPR028082">
    <property type="entry name" value="Peripla_BP_I"/>
</dbReference>
<dbReference type="FunFam" id="2.10.50.30:FF:000013">
    <property type="entry name" value="Calcium-sensing receptor"/>
    <property type="match status" value="1"/>
</dbReference>
<dbReference type="PRINTS" id="PR01535">
    <property type="entry name" value="VOMERONASL2R"/>
</dbReference>
<dbReference type="PANTHER" id="PTHR24061:SF0">
    <property type="entry name" value="C-FAMILY ODORANT RECEPTOR OLFCT1"/>
    <property type="match status" value="1"/>
</dbReference>
<keyword evidence="10" id="KW-0807">Transducer</keyword>
<dbReference type="InterPro" id="IPR000337">
    <property type="entry name" value="GPCR_3"/>
</dbReference>
<feature type="transmembrane region" description="Helical" evidence="11">
    <location>
        <begin position="650"/>
        <end position="672"/>
    </location>
</feature>
<evidence type="ECO:0000256" key="4">
    <source>
        <dbReference type="ARBA" id="ARBA00022729"/>
    </source>
</evidence>
<dbReference type="Pfam" id="PF01094">
    <property type="entry name" value="ANF_receptor"/>
    <property type="match status" value="1"/>
</dbReference>
<evidence type="ECO:0000256" key="11">
    <source>
        <dbReference type="SAM" id="Phobius"/>
    </source>
</evidence>
<gene>
    <name evidence="14" type="primary">LOC114474612</name>
</gene>
<keyword evidence="5 11" id="KW-1133">Transmembrane helix</keyword>
<feature type="transmembrane region" description="Helical" evidence="11">
    <location>
        <begin position="772"/>
        <end position="796"/>
    </location>
</feature>
<dbReference type="Pfam" id="PF07562">
    <property type="entry name" value="NCD3G"/>
    <property type="match status" value="1"/>
</dbReference>
<evidence type="ECO:0000256" key="8">
    <source>
        <dbReference type="ARBA" id="ARBA00023170"/>
    </source>
</evidence>
<dbReference type="CDD" id="cd06364">
    <property type="entry name" value="PBP1_CaSR"/>
    <property type="match status" value="1"/>
</dbReference>
<evidence type="ECO:0000313" key="15">
    <source>
        <dbReference type="Proteomes" id="UP000694680"/>
    </source>
</evidence>
<evidence type="ECO:0000256" key="12">
    <source>
        <dbReference type="SAM" id="SignalP"/>
    </source>
</evidence>
<feature type="domain" description="G-protein coupled receptors family 3 profile" evidence="13">
    <location>
        <begin position="614"/>
        <end position="878"/>
    </location>
</feature>
<reference evidence="14" key="3">
    <citation type="submission" date="2025-09" db="UniProtKB">
        <authorList>
            <consortium name="Ensembl"/>
        </authorList>
    </citation>
    <scope>IDENTIFICATION</scope>
</reference>
<feature type="transmembrane region" description="Helical" evidence="11">
    <location>
        <begin position="614"/>
        <end position="638"/>
    </location>
</feature>
<dbReference type="GO" id="GO:0005886">
    <property type="term" value="C:plasma membrane"/>
    <property type="evidence" value="ECO:0007669"/>
    <property type="project" value="UniProtKB-SubCell"/>
</dbReference>
<accession>A0A8C5HTG4</accession>
<evidence type="ECO:0000256" key="7">
    <source>
        <dbReference type="ARBA" id="ARBA00023136"/>
    </source>
</evidence>
<keyword evidence="3 11" id="KW-0812">Transmembrane</keyword>
<reference evidence="14" key="2">
    <citation type="submission" date="2025-08" db="UniProtKB">
        <authorList>
            <consortium name="Ensembl"/>
        </authorList>
    </citation>
    <scope>IDENTIFICATION</scope>
</reference>
<dbReference type="Pfam" id="PF00003">
    <property type="entry name" value="7tm_3"/>
    <property type="match status" value="1"/>
</dbReference>
<organism evidence="14 15">
    <name type="scientific">Gouania willdenowi</name>
    <name type="common">Blunt-snouted clingfish</name>
    <name type="synonym">Lepadogaster willdenowi</name>
    <dbReference type="NCBI Taxonomy" id="441366"/>
    <lineage>
        <taxon>Eukaryota</taxon>
        <taxon>Metazoa</taxon>
        <taxon>Chordata</taxon>
        <taxon>Craniata</taxon>
        <taxon>Vertebrata</taxon>
        <taxon>Euteleostomi</taxon>
        <taxon>Actinopterygii</taxon>
        <taxon>Neopterygii</taxon>
        <taxon>Teleostei</taxon>
        <taxon>Neoteleostei</taxon>
        <taxon>Acanthomorphata</taxon>
        <taxon>Ovalentaria</taxon>
        <taxon>Blenniimorphae</taxon>
        <taxon>Blenniiformes</taxon>
        <taxon>Gobiesocoidei</taxon>
        <taxon>Gobiesocidae</taxon>
        <taxon>Gobiesocinae</taxon>
        <taxon>Gouania</taxon>
    </lineage>
</organism>
<dbReference type="InterPro" id="IPR017978">
    <property type="entry name" value="GPCR_3_C"/>
</dbReference>
<dbReference type="Proteomes" id="UP000694680">
    <property type="component" value="Chromosome 13"/>
</dbReference>
<feature type="signal peptide" evidence="12">
    <location>
        <begin position="1"/>
        <end position="28"/>
    </location>
</feature>
<dbReference type="InterPro" id="IPR000068">
    <property type="entry name" value="GPCR_3_Ca_sens_rcpt-rel"/>
</dbReference>
<evidence type="ECO:0000256" key="5">
    <source>
        <dbReference type="ARBA" id="ARBA00022989"/>
    </source>
</evidence>
<dbReference type="GO" id="GO:0004930">
    <property type="term" value="F:G protein-coupled receptor activity"/>
    <property type="evidence" value="ECO:0007669"/>
    <property type="project" value="UniProtKB-KW"/>
</dbReference>
<keyword evidence="8" id="KW-0675">Receptor</keyword>
<keyword evidence="9" id="KW-0325">Glycoprotein</keyword>
<evidence type="ECO:0000256" key="2">
    <source>
        <dbReference type="ARBA" id="ARBA00022475"/>
    </source>
</evidence>
<feature type="transmembrane region" description="Helical" evidence="11">
    <location>
        <begin position="728"/>
        <end position="747"/>
    </location>
</feature>
<dbReference type="InterPro" id="IPR038550">
    <property type="entry name" value="GPCR_3_9-Cys_sf"/>
</dbReference>
<keyword evidence="4 12" id="KW-0732">Signal</keyword>
<dbReference type="PANTHER" id="PTHR24061">
    <property type="entry name" value="CALCIUM-SENSING RECEPTOR-RELATED"/>
    <property type="match status" value="1"/>
</dbReference>
<reference evidence="14" key="1">
    <citation type="submission" date="2020-06" db="EMBL/GenBank/DDBJ databases">
        <authorList>
            <consortium name="Wellcome Sanger Institute Data Sharing"/>
        </authorList>
    </citation>
    <scope>NUCLEOTIDE SEQUENCE [LARGE SCALE GENOMIC DNA]</scope>
</reference>
<dbReference type="InterPro" id="IPR001828">
    <property type="entry name" value="ANF_lig-bd_rcpt"/>
</dbReference>